<dbReference type="GO" id="GO:0005525">
    <property type="term" value="F:GTP binding"/>
    <property type="evidence" value="ECO:0007669"/>
    <property type="project" value="UniProtKB-KW"/>
</dbReference>
<dbReference type="PANTHER" id="PTHR10218">
    <property type="entry name" value="GTP-BINDING PROTEIN ALPHA SUBUNIT"/>
    <property type="match status" value="1"/>
</dbReference>
<accession>A0A6A6Y643</accession>
<evidence type="ECO:0000313" key="12">
    <source>
        <dbReference type="Proteomes" id="UP000504636"/>
    </source>
</evidence>
<dbReference type="GO" id="GO:0046872">
    <property type="term" value="F:metal ion binding"/>
    <property type="evidence" value="ECO:0007669"/>
    <property type="project" value="UniProtKB-KW"/>
</dbReference>
<dbReference type="Proteomes" id="UP000504636">
    <property type="component" value="Unplaced"/>
</dbReference>
<keyword evidence="4 10" id="KW-0547">Nucleotide-binding</keyword>
<dbReference type="OrthoDB" id="5817230at2759"/>
<dbReference type="SUPFAM" id="SSF47895">
    <property type="entry name" value="Transducin (alpha subunit), insertion domain"/>
    <property type="match status" value="1"/>
</dbReference>
<evidence type="ECO:0000256" key="5">
    <source>
        <dbReference type="ARBA" id="ARBA00022842"/>
    </source>
</evidence>
<evidence type="ECO:0000313" key="11">
    <source>
        <dbReference type="EMBL" id="KAF2804079.1"/>
    </source>
</evidence>
<evidence type="ECO:0000256" key="8">
    <source>
        <dbReference type="ARBA" id="ARBA00023224"/>
    </source>
</evidence>
<keyword evidence="6 10" id="KW-0342">GTP-binding</keyword>
<dbReference type="GeneID" id="54456983"/>
<keyword evidence="8" id="KW-0807">Transducer</keyword>
<dbReference type="GO" id="GO:0005737">
    <property type="term" value="C:cytoplasm"/>
    <property type="evidence" value="ECO:0007669"/>
    <property type="project" value="TreeGrafter"/>
</dbReference>
<sequence length="309" mass="36162">MGMKKRSRAIDRQLEAESTESSYEHRVLLLGSESSGKDEILREMRILHQNEYTRRRMEAHRITINKNLIDWAKAPVEALEQLNMNPDTEQTRQHCPFLRNSKFYADPQKPLGNGESISALWKDPYVLHARTEPTGVHETRIVMDHFVQYRVFDIVDLNSVKRKWAHYFEDITWIIFAVDLACYDQPLLEHSSQSEMMEVLTYFDSIVNSRFNGTYIHLFLNNYDKLEEKLGRIPLSNYFPDYSGGNDVRKAAEYILSRFNQVNHAHRYVIPFFTRPTDAKIRFAVAAVRDAMRCVIPRPMGFVNPTGLR</sequence>
<keyword evidence="11 13" id="KW-0378">Hydrolase</keyword>
<evidence type="ECO:0000256" key="1">
    <source>
        <dbReference type="ARBA" id="ARBA00007976"/>
    </source>
</evidence>
<dbReference type="RefSeq" id="XP_033571043.1">
    <property type="nucleotide sequence ID" value="XM_033716090.1"/>
</dbReference>
<dbReference type="AlphaFoldDB" id="A0A6A6Y643"/>
<evidence type="ECO:0000256" key="4">
    <source>
        <dbReference type="ARBA" id="ARBA00022741"/>
    </source>
</evidence>
<keyword evidence="2" id="KW-0519">Myristate</keyword>
<dbReference type="PROSITE" id="PS51882">
    <property type="entry name" value="G_ALPHA"/>
    <property type="match status" value="1"/>
</dbReference>
<dbReference type="InterPro" id="IPR011025">
    <property type="entry name" value="GproteinA_insert"/>
</dbReference>
<feature type="binding site" evidence="10">
    <location>
        <begin position="221"/>
        <end position="224"/>
    </location>
    <ligand>
        <name>GTP</name>
        <dbReference type="ChEBI" id="CHEBI:37565"/>
    </ligand>
</feature>
<dbReference type="PANTHER" id="PTHR10218:SF369">
    <property type="entry name" value="GUANINE NUCLEOTIDE-BINDING PROTEIN ALPHA-2 SUBUNIT"/>
    <property type="match status" value="1"/>
</dbReference>
<dbReference type="Pfam" id="PF00503">
    <property type="entry name" value="G-alpha"/>
    <property type="match status" value="2"/>
</dbReference>
<organism evidence="11">
    <name type="scientific">Mytilinidion resinicola</name>
    <dbReference type="NCBI Taxonomy" id="574789"/>
    <lineage>
        <taxon>Eukaryota</taxon>
        <taxon>Fungi</taxon>
        <taxon>Dikarya</taxon>
        <taxon>Ascomycota</taxon>
        <taxon>Pezizomycotina</taxon>
        <taxon>Dothideomycetes</taxon>
        <taxon>Pleosporomycetidae</taxon>
        <taxon>Mytilinidiales</taxon>
        <taxon>Mytilinidiaceae</taxon>
        <taxon>Mytilinidion</taxon>
    </lineage>
</organism>
<dbReference type="GO" id="GO:0005834">
    <property type="term" value="C:heterotrimeric G-protein complex"/>
    <property type="evidence" value="ECO:0007669"/>
    <property type="project" value="InterPro"/>
</dbReference>
<dbReference type="InterPro" id="IPR001019">
    <property type="entry name" value="Gprotein_alpha_su"/>
</dbReference>
<dbReference type="SMART" id="SM00275">
    <property type="entry name" value="G_alpha"/>
    <property type="match status" value="1"/>
</dbReference>
<gene>
    <name evidence="11 13" type="ORF">BDZ99DRAFT_398427</name>
</gene>
<dbReference type="GO" id="GO:0001664">
    <property type="term" value="F:G protein-coupled receptor binding"/>
    <property type="evidence" value="ECO:0007669"/>
    <property type="project" value="InterPro"/>
</dbReference>
<dbReference type="GO" id="GO:0007189">
    <property type="term" value="P:adenylate cyclase-activating G protein-coupled receptor signaling pathway"/>
    <property type="evidence" value="ECO:0007669"/>
    <property type="project" value="TreeGrafter"/>
</dbReference>
<keyword evidence="3" id="KW-0479">Metal-binding</keyword>
<evidence type="ECO:0000256" key="9">
    <source>
        <dbReference type="ARBA" id="ARBA00023288"/>
    </source>
</evidence>
<keyword evidence="5" id="KW-0460">Magnesium</keyword>
<reference evidence="11 13" key="1">
    <citation type="journal article" date="2020" name="Stud. Mycol.">
        <title>101 Dothideomycetes genomes: a test case for predicting lifestyles and emergence of pathogens.</title>
        <authorList>
            <person name="Haridas S."/>
            <person name="Albert R."/>
            <person name="Binder M."/>
            <person name="Bloem J."/>
            <person name="Labutti K."/>
            <person name="Salamov A."/>
            <person name="Andreopoulos B."/>
            <person name="Baker S."/>
            <person name="Barry K."/>
            <person name="Bills G."/>
            <person name="Bluhm B."/>
            <person name="Cannon C."/>
            <person name="Castanera R."/>
            <person name="Culley D."/>
            <person name="Daum C."/>
            <person name="Ezra D."/>
            <person name="Gonzalez J."/>
            <person name="Henrissat B."/>
            <person name="Kuo A."/>
            <person name="Liang C."/>
            <person name="Lipzen A."/>
            <person name="Lutzoni F."/>
            <person name="Magnuson J."/>
            <person name="Mondo S."/>
            <person name="Nolan M."/>
            <person name="Ohm R."/>
            <person name="Pangilinan J."/>
            <person name="Park H.-J."/>
            <person name="Ramirez L."/>
            <person name="Alfaro M."/>
            <person name="Sun H."/>
            <person name="Tritt A."/>
            <person name="Yoshinaga Y."/>
            <person name="Zwiers L.-H."/>
            <person name="Turgeon B."/>
            <person name="Goodwin S."/>
            <person name="Spatafora J."/>
            <person name="Crous P."/>
            <person name="Grigoriev I."/>
        </authorList>
    </citation>
    <scope>NUCLEOTIDE SEQUENCE</scope>
    <source>
        <strain evidence="11 13">CBS 304.34</strain>
    </source>
</reference>
<reference evidence="13" key="2">
    <citation type="submission" date="2020-04" db="EMBL/GenBank/DDBJ databases">
        <authorList>
            <consortium name="NCBI Genome Project"/>
        </authorList>
    </citation>
    <scope>NUCLEOTIDE SEQUENCE</scope>
    <source>
        <strain evidence="13">CBS 304.34</strain>
    </source>
</reference>
<dbReference type="InterPro" id="IPR002975">
    <property type="entry name" value="Fungi_Gprotein_alpha"/>
</dbReference>
<keyword evidence="7" id="KW-0564">Palmitate</keyword>
<dbReference type="GO" id="GO:0003924">
    <property type="term" value="F:GTPase activity"/>
    <property type="evidence" value="ECO:0007669"/>
    <property type="project" value="InterPro"/>
</dbReference>
<dbReference type="GO" id="GO:0031683">
    <property type="term" value="F:G-protein beta/gamma-subunit complex binding"/>
    <property type="evidence" value="ECO:0007669"/>
    <property type="project" value="InterPro"/>
</dbReference>
<dbReference type="SUPFAM" id="SSF52540">
    <property type="entry name" value="P-loop containing nucleoside triphosphate hydrolases"/>
    <property type="match status" value="1"/>
</dbReference>
<dbReference type="InterPro" id="IPR027417">
    <property type="entry name" value="P-loop_NTPase"/>
</dbReference>
<proteinExistence type="inferred from homology"/>
<evidence type="ECO:0000256" key="3">
    <source>
        <dbReference type="ARBA" id="ARBA00022723"/>
    </source>
</evidence>
<evidence type="ECO:0000256" key="6">
    <source>
        <dbReference type="ARBA" id="ARBA00023134"/>
    </source>
</evidence>
<evidence type="ECO:0000256" key="10">
    <source>
        <dbReference type="PIRSR" id="PIRSR601019-1"/>
    </source>
</evidence>
<protein>
    <submittedName>
        <fullName evidence="11 13">P-loop containing nucleoside triphosphate hydrolase protein</fullName>
    </submittedName>
</protein>
<dbReference type="PRINTS" id="PR00318">
    <property type="entry name" value="GPROTEINA"/>
</dbReference>
<keyword evidence="12" id="KW-1185">Reference proteome</keyword>
<evidence type="ECO:0000256" key="7">
    <source>
        <dbReference type="ARBA" id="ARBA00023139"/>
    </source>
</evidence>
<comment type="similarity">
    <text evidence="1">Belongs to the G-alpha family. G(q) subfamily.</text>
</comment>
<name>A0A6A6Y643_9PEZI</name>
<dbReference type="FunFam" id="3.40.50.300:FF:003800">
    <property type="entry name" value="Guanine nucleotide-binding protein G(k) subunit alpha"/>
    <property type="match status" value="1"/>
</dbReference>
<dbReference type="Gene3D" id="3.40.50.300">
    <property type="entry name" value="P-loop containing nucleotide triphosphate hydrolases"/>
    <property type="match status" value="2"/>
</dbReference>
<evidence type="ECO:0000256" key="2">
    <source>
        <dbReference type="ARBA" id="ARBA00022707"/>
    </source>
</evidence>
<evidence type="ECO:0000313" key="13">
    <source>
        <dbReference type="RefSeq" id="XP_033571043.1"/>
    </source>
</evidence>
<reference evidence="13" key="3">
    <citation type="submission" date="2025-04" db="UniProtKB">
        <authorList>
            <consortium name="RefSeq"/>
        </authorList>
    </citation>
    <scope>IDENTIFICATION</scope>
    <source>
        <strain evidence="13">CBS 304.34</strain>
    </source>
</reference>
<dbReference type="EMBL" id="MU003715">
    <property type="protein sequence ID" value="KAF2804079.1"/>
    <property type="molecule type" value="Genomic_DNA"/>
</dbReference>
<dbReference type="PRINTS" id="PR01241">
    <property type="entry name" value="GPROTEINAFNG"/>
</dbReference>
<keyword evidence="9" id="KW-0449">Lipoprotein</keyword>
<dbReference type="Gene3D" id="1.10.400.10">
    <property type="entry name" value="GI Alpha 1, domain 2-like"/>
    <property type="match status" value="1"/>
</dbReference>